<evidence type="ECO:0000313" key="1">
    <source>
        <dbReference type="EMBL" id="KAI8545686.1"/>
    </source>
</evidence>
<comment type="caution">
    <text evidence="1">The sequence shown here is derived from an EMBL/GenBank/DDBJ whole genome shotgun (WGS) entry which is preliminary data.</text>
</comment>
<organism evidence="1 2">
    <name type="scientific">Rhododendron molle</name>
    <name type="common">Chinese azalea</name>
    <name type="synonym">Azalea mollis</name>
    <dbReference type="NCBI Taxonomy" id="49168"/>
    <lineage>
        <taxon>Eukaryota</taxon>
        <taxon>Viridiplantae</taxon>
        <taxon>Streptophyta</taxon>
        <taxon>Embryophyta</taxon>
        <taxon>Tracheophyta</taxon>
        <taxon>Spermatophyta</taxon>
        <taxon>Magnoliopsida</taxon>
        <taxon>eudicotyledons</taxon>
        <taxon>Gunneridae</taxon>
        <taxon>Pentapetalae</taxon>
        <taxon>asterids</taxon>
        <taxon>Ericales</taxon>
        <taxon>Ericaceae</taxon>
        <taxon>Ericoideae</taxon>
        <taxon>Rhodoreae</taxon>
        <taxon>Rhododendron</taxon>
    </lineage>
</organism>
<name>A0ACC0MY56_RHOML</name>
<dbReference type="EMBL" id="CM046394">
    <property type="protein sequence ID" value="KAI8545686.1"/>
    <property type="molecule type" value="Genomic_DNA"/>
</dbReference>
<accession>A0ACC0MY56</accession>
<gene>
    <name evidence="1" type="ORF">RHMOL_Rhmol07G0058500</name>
</gene>
<reference evidence="1" key="1">
    <citation type="submission" date="2022-02" db="EMBL/GenBank/DDBJ databases">
        <title>Plant Genome Project.</title>
        <authorList>
            <person name="Zhang R.-G."/>
        </authorList>
    </citation>
    <scope>NUCLEOTIDE SEQUENCE</scope>
    <source>
        <strain evidence="1">AT1</strain>
    </source>
</reference>
<evidence type="ECO:0000313" key="2">
    <source>
        <dbReference type="Proteomes" id="UP001062846"/>
    </source>
</evidence>
<sequence>MDEHFITMRGLPIIFLVFSMVFSCANSDAAKDREECTEPLVGLAMCLPYVGGNAKAPTPDCCSGLKQILKTNKKCLCVIIRDRNDPQLGLTINVTLALGLPSVCNAPINVSLCPALLHMDPNSPEAQVFNQFGHSSNDSASTPASSPVPSAEANATSTGSSSGTDVQEKSDSHSWSGKRWLGLEAVIAGGLLTWLLITSHWFIV</sequence>
<keyword evidence="2" id="KW-1185">Reference proteome</keyword>
<protein>
    <submittedName>
        <fullName evidence="1">Uncharacterized protein</fullName>
    </submittedName>
</protein>
<proteinExistence type="predicted"/>
<dbReference type="Proteomes" id="UP001062846">
    <property type="component" value="Chromosome 7"/>
</dbReference>